<accession>A0A8C5JET3</accession>
<dbReference type="AlphaFoldDB" id="A0A8C5JET3"/>
<protein>
    <submittedName>
        <fullName evidence="1">Uncharacterized protein</fullName>
    </submittedName>
</protein>
<reference evidence="1" key="1">
    <citation type="submission" date="2025-08" db="UniProtKB">
        <authorList>
            <consortium name="Ensembl"/>
        </authorList>
    </citation>
    <scope>IDENTIFICATION</scope>
</reference>
<proteinExistence type="predicted"/>
<sequence>MKRQHGVILVIKQFVRSEGGKKISYHWEVSGDRTCNIRRSIICHMACGGKVKNIPALIYENVIQDVIILKNKSPHQCTKYKHLGRSCYTCWQ</sequence>
<evidence type="ECO:0000313" key="1">
    <source>
        <dbReference type="Ensembl" id="ENSJHYP00000018322.1"/>
    </source>
</evidence>
<name>A0A8C5JET3_JUNHY</name>
<evidence type="ECO:0000313" key="2">
    <source>
        <dbReference type="Proteomes" id="UP000694408"/>
    </source>
</evidence>
<dbReference type="Proteomes" id="UP000694408">
    <property type="component" value="Unplaced"/>
</dbReference>
<organism evidence="1 2">
    <name type="scientific">Junco hyemalis</name>
    <name type="common">Dark-eyed junco</name>
    <dbReference type="NCBI Taxonomy" id="40217"/>
    <lineage>
        <taxon>Eukaryota</taxon>
        <taxon>Metazoa</taxon>
        <taxon>Chordata</taxon>
        <taxon>Craniata</taxon>
        <taxon>Vertebrata</taxon>
        <taxon>Euteleostomi</taxon>
        <taxon>Archelosauria</taxon>
        <taxon>Archosauria</taxon>
        <taxon>Dinosauria</taxon>
        <taxon>Saurischia</taxon>
        <taxon>Theropoda</taxon>
        <taxon>Coelurosauria</taxon>
        <taxon>Aves</taxon>
        <taxon>Neognathae</taxon>
        <taxon>Neoaves</taxon>
        <taxon>Telluraves</taxon>
        <taxon>Australaves</taxon>
        <taxon>Passeriformes</taxon>
        <taxon>Passerellidae</taxon>
        <taxon>Junco</taxon>
    </lineage>
</organism>
<reference evidence="1" key="2">
    <citation type="submission" date="2025-09" db="UniProtKB">
        <authorList>
            <consortium name="Ensembl"/>
        </authorList>
    </citation>
    <scope>IDENTIFICATION</scope>
</reference>
<keyword evidence="2" id="KW-1185">Reference proteome</keyword>
<dbReference type="Ensembl" id="ENSJHYT00000022117.1">
    <property type="protein sequence ID" value="ENSJHYP00000018322.1"/>
    <property type="gene ID" value="ENSJHYG00000013957.1"/>
</dbReference>